<accession>A0A926I1A6</accession>
<evidence type="ECO:0000259" key="2">
    <source>
        <dbReference type="Pfam" id="PF03749"/>
    </source>
</evidence>
<dbReference type="PANTHER" id="PTHR30545">
    <property type="entry name" value="SUGAR FERMENTATION STIMULATION PROTEIN A"/>
    <property type="match status" value="1"/>
</dbReference>
<dbReference type="RefSeq" id="WP_249289454.1">
    <property type="nucleotide sequence ID" value="NZ_JACRSQ010000004.1"/>
</dbReference>
<name>A0A926I1A6_9FIRM</name>
<dbReference type="PANTHER" id="PTHR30545:SF2">
    <property type="entry name" value="SUGAR FERMENTATION STIMULATION PROTEIN A"/>
    <property type="match status" value="1"/>
</dbReference>
<dbReference type="HAMAP" id="MF_00095">
    <property type="entry name" value="SfsA"/>
    <property type="match status" value="1"/>
</dbReference>
<feature type="domain" description="SfsA N-terminal OB" evidence="3">
    <location>
        <begin position="16"/>
        <end position="76"/>
    </location>
</feature>
<keyword evidence="5" id="KW-1185">Reference proteome</keyword>
<dbReference type="CDD" id="cd22359">
    <property type="entry name" value="SfsA-like_bacterial"/>
    <property type="match status" value="1"/>
</dbReference>
<dbReference type="Pfam" id="PF17746">
    <property type="entry name" value="SfsA_N"/>
    <property type="match status" value="1"/>
</dbReference>
<dbReference type="Gene3D" id="3.40.1350.60">
    <property type="match status" value="1"/>
</dbReference>
<dbReference type="NCBIfam" id="TIGR00230">
    <property type="entry name" value="sfsA"/>
    <property type="match status" value="1"/>
</dbReference>
<comment type="caution">
    <text evidence="4">The sequence shown here is derived from an EMBL/GenBank/DDBJ whole genome shotgun (WGS) entry which is preliminary data.</text>
</comment>
<gene>
    <name evidence="1 4" type="primary">sfsA</name>
    <name evidence="4" type="ORF">H8730_04365</name>
</gene>
<dbReference type="Proteomes" id="UP000657006">
    <property type="component" value="Unassembled WGS sequence"/>
</dbReference>
<dbReference type="AlphaFoldDB" id="A0A926I1A6"/>
<evidence type="ECO:0000259" key="3">
    <source>
        <dbReference type="Pfam" id="PF17746"/>
    </source>
</evidence>
<protein>
    <recommendedName>
        <fullName evidence="1">Sugar fermentation stimulation protein homolog</fullName>
    </recommendedName>
</protein>
<sequence length="238" mass="26454">MDEPIVYYGVEPATFIERPNRFLAKVRLEDGQPITVHVKNTGRNKELLVPGAAVYLEKATTEGRKTPYSLIAVEKQLHGGRSLLVNIDSQIPNRVVQAAVTAGRIQEIGRPDVLRREVSFGNSRFDLYFEGAGSKGFIEVKGVTLEMDGHCYFPDAPTQRGRKHVEELIRAVREGYRGVLLFCLQMEGMLSVSPNDSTDPEFGRVLRNAQRQGVEVLAYDCAVGPDRISLRESVPVAL</sequence>
<dbReference type="Gene3D" id="2.40.50.580">
    <property type="match status" value="1"/>
</dbReference>
<evidence type="ECO:0000256" key="1">
    <source>
        <dbReference type="HAMAP-Rule" id="MF_00095"/>
    </source>
</evidence>
<evidence type="ECO:0000313" key="5">
    <source>
        <dbReference type="Proteomes" id="UP000657006"/>
    </source>
</evidence>
<dbReference type="GO" id="GO:0003677">
    <property type="term" value="F:DNA binding"/>
    <property type="evidence" value="ECO:0007669"/>
    <property type="project" value="InterPro"/>
</dbReference>
<comment type="similarity">
    <text evidence="1">Belongs to the SfsA family.</text>
</comment>
<organism evidence="4 5">
    <name type="scientific">Bianquea renquensis</name>
    <dbReference type="NCBI Taxonomy" id="2763661"/>
    <lineage>
        <taxon>Bacteria</taxon>
        <taxon>Bacillati</taxon>
        <taxon>Bacillota</taxon>
        <taxon>Clostridia</taxon>
        <taxon>Eubacteriales</taxon>
        <taxon>Bianqueaceae</taxon>
        <taxon>Bianquea</taxon>
    </lineage>
</organism>
<reference evidence="4" key="1">
    <citation type="submission" date="2020-08" db="EMBL/GenBank/DDBJ databases">
        <title>Genome public.</title>
        <authorList>
            <person name="Liu C."/>
            <person name="Sun Q."/>
        </authorList>
    </citation>
    <scope>NUCLEOTIDE SEQUENCE</scope>
    <source>
        <strain evidence="4">NSJ-32</strain>
    </source>
</reference>
<proteinExistence type="inferred from homology"/>
<dbReference type="InterPro" id="IPR041465">
    <property type="entry name" value="SfsA_N"/>
</dbReference>
<evidence type="ECO:0000313" key="4">
    <source>
        <dbReference type="EMBL" id="MBC8542781.1"/>
    </source>
</evidence>
<dbReference type="EMBL" id="JACRSQ010000004">
    <property type="protein sequence ID" value="MBC8542781.1"/>
    <property type="molecule type" value="Genomic_DNA"/>
</dbReference>
<dbReference type="InterPro" id="IPR040452">
    <property type="entry name" value="SfsA_C"/>
</dbReference>
<feature type="domain" description="Sugar fermentation stimulation protein C-terminal" evidence="2">
    <location>
        <begin position="90"/>
        <end position="226"/>
    </location>
</feature>
<dbReference type="InterPro" id="IPR005224">
    <property type="entry name" value="SfsA"/>
</dbReference>
<dbReference type="Pfam" id="PF03749">
    <property type="entry name" value="SfsA"/>
    <property type="match status" value="1"/>
</dbReference>